<dbReference type="Pfam" id="PF00015">
    <property type="entry name" value="MCPsignal"/>
    <property type="match status" value="1"/>
</dbReference>
<feature type="region of interest" description="Disordered" evidence="7">
    <location>
        <begin position="528"/>
        <end position="550"/>
    </location>
</feature>
<dbReference type="InterPro" id="IPR003660">
    <property type="entry name" value="HAMP_dom"/>
</dbReference>
<keyword evidence="4 6" id="KW-0807">Transducer</keyword>
<dbReference type="PROSITE" id="PS50885">
    <property type="entry name" value="HAMP"/>
    <property type="match status" value="1"/>
</dbReference>
<dbReference type="PANTHER" id="PTHR32089">
    <property type="entry name" value="METHYL-ACCEPTING CHEMOTAXIS PROTEIN MCPB"/>
    <property type="match status" value="1"/>
</dbReference>
<comment type="subcellular location">
    <subcellularLocation>
        <location evidence="1">Cell membrane</location>
    </subcellularLocation>
</comment>
<feature type="domain" description="Methyl-accepting transducer" evidence="9">
    <location>
        <begin position="284"/>
        <end position="534"/>
    </location>
</feature>
<keyword evidence="3 8" id="KW-0472">Membrane</keyword>
<feature type="domain" description="HAMP" evidence="10">
    <location>
        <begin position="212"/>
        <end position="265"/>
    </location>
</feature>
<dbReference type="STRING" id="1384057.CD33_00335"/>
<evidence type="ECO:0008006" key="13">
    <source>
        <dbReference type="Google" id="ProtNLM"/>
    </source>
</evidence>
<proteinExistence type="inferred from homology"/>
<evidence type="ECO:0000256" key="1">
    <source>
        <dbReference type="ARBA" id="ARBA00004236"/>
    </source>
</evidence>
<dbReference type="eggNOG" id="COG0840">
    <property type="taxonomic scope" value="Bacteria"/>
</dbReference>
<feature type="transmembrane region" description="Helical" evidence="8">
    <location>
        <begin position="187"/>
        <end position="210"/>
    </location>
</feature>
<dbReference type="RefSeq" id="WP_036197028.1">
    <property type="nucleotide sequence ID" value="NZ_AVCY01000035.1"/>
</dbReference>
<evidence type="ECO:0000313" key="12">
    <source>
        <dbReference type="Proteomes" id="UP000030408"/>
    </source>
</evidence>
<dbReference type="CDD" id="cd06225">
    <property type="entry name" value="HAMP"/>
    <property type="match status" value="1"/>
</dbReference>
<evidence type="ECO:0000313" key="11">
    <source>
        <dbReference type="EMBL" id="KGR79676.1"/>
    </source>
</evidence>
<dbReference type="PANTHER" id="PTHR32089:SF114">
    <property type="entry name" value="METHYL-ACCEPTING CHEMOTAXIS PROTEIN MCPB"/>
    <property type="match status" value="1"/>
</dbReference>
<keyword evidence="12" id="KW-1185">Reference proteome</keyword>
<evidence type="ECO:0000256" key="6">
    <source>
        <dbReference type="PROSITE-ProRule" id="PRU00284"/>
    </source>
</evidence>
<dbReference type="Pfam" id="PF00672">
    <property type="entry name" value="HAMP"/>
    <property type="match status" value="1"/>
</dbReference>
<dbReference type="Gene3D" id="1.10.8.500">
    <property type="entry name" value="HAMP domain in histidine kinase"/>
    <property type="match status" value="1"/>
</dbReference>
<comment type="caution">
    <text evidence="11">The sequence shown here is derived from an EMBL/GenBank/DDBJ whole genome shotgun (WGS) entry which is preliminary data.</text>
</comment>
<dbReference type="CDD" id="cd11386">
    <property type="entry name" value="MCP_signal"/>
    <property type="match status" value="1"/>
</dbReference>
<reference evidence="11 12" key="1">
    <citation type="submission" date="2014-02" db="EMBL/GenBank/DDBJ databases">
        <title>Draft genome sequence of Lysinibacillus sinduriensis JCM 15800.</title>
        <authorList>
            <person name="Zhang F."/>
            <person name="Wang G."/>
            <person name="Zhang L."/>
        </authorList>
    </citation>
    <scope>NUCLEOTIDE SEQUENCE [LARGE SCALE GENOMIC DNA]</scope>
    <source>
        <strain evidence="11 12">JCM 15800</strain>
    </source>
</reference>
<feature type="transmembrane region" description="Helical" evidence="8">
    <location>
        <begin position="12"/>
        <end position="33"/>
    </location>
</feature>
<dbReference type="AlphaFoldDB" id="A0A0A3I4E4"/>
<dbReference type="InterPro" id="IPR004089">
    <property type="entry name" value="MCPsignal_dom"/>
</dbReference>
<comment type="similarity">
    <text evidence="5">Belongs to the methyl-accepting chemotaxis (MCP) protein family.</text>
</comment>
<dbReference type="SUPFAM" id="SSF58104">
    <property type="entry name" value="Methyl-accepting chemotaxis protein (MCP) signaling domain"/>
    <property type="match status" value="1"/>
</dbReference>
<name>A0A0A3I4E4_9BACL</name>
<dbReference type="Gene3D" id="1.10.287.950">
    <property type="entry name" value="Methyl-accepting chemotaxis protein"/>
    <property type="match status" value="1"/>
</dbReference>
<evidence type="ECO:0000256" key="8">
    <source>
        <dbReference type="SAM" id="Phobius"/>
    </source>
</evidence>
<keyword evidence="8" id="KW-0812">Transmembrane</keyword>
<dbReference type="EMBL" id="JPVO01000021">
    <property type="protein sequence ID" value="KGR79676.1"/>
    <property type="molecule type" value="Genomic_DNA"/>
</dbReference>
<evidence type="ECO:0000256" key="3">
    <source>
        <dbReference type="ARBA" id="ARBA00023136"/>
    </source>
</evidence>
<dbReference type="OrthoDB" id="2168386at2"/>
<evidence type="ECO:0000256" key="5">
    <source>
        <dbReference type="ARBA" id="ARBA00029447"/>
    </source>
</evidence>
<dbReference type="PROSITE" id="PS50111">
    <property type="entry name" value="CHEMOTAXIS_TRANSDUC_2"/>
    <property type="match status" value="1"/>
</dbReference>
<evidence type="ECO:0000256" key="4">
    <source>
        <dbReference type="ARBA" id="ARBA00023224"/>
    </source>
</evidence>
<evidence type="ECO:0000256" key="7">
    <source>
        <dbReference type="SAM" id="MobiDB-lite"/>
    </source>
</evidence>
<organism evidence="11 12">
    <name type="scientific">Ureibacillus sinduriensis BLB-1 = JCM 15800</name>
    <dbReference type="NCBI Taxonomy" id="1384057"/>
    <lineage>
        <taxon>Bacteria</taxon>
        <taxon>Bacillati</taxon>
        <taxon>Bacillota</taxon>
        <taxon>Bacilli</taxon>
        <taxon>Bacillales</taxon>
        <taxon>Caryophanaceae</taxon>
        <taxon>Ureibacillus</taxon>
    </lineage>
</organism>
<keyword evidence="8" id="KW-1133">Transmembrane helix</keyword>
<dbReference type="SMART" id="SM00304">
    <property type="entry name" value="HAMP"/>
    <property type="match status" value="1"/>
</dbReference>
<dbReference type="SMART" id="SM00283">
    <property type="entry name" value="MA"/>
    <property type="match status" value="1"/>
</dbReference>
<protein>
    <recommendedName>
        <fullName evidence="13">Chemotaxis protein</fullName>
    </recommendedName>
</protein>
<gene>
    <name evidence="11" type="ORF">CD33_00335</name>
</gene>
<dbReference type="GO" id="GO:0005886">
    <property type="term" value="C:plasma membrane"/>
    <property type="evidence" value="ECO:0007669"/>
    <property type="project" value="UniProtKB-SubCell"/>
</dbReference>
<keyword evidence="2" id="KW-1003">Cell membrane</keyword>
<evidence type="ECO:0000256" key="2">
    <source>
        <dbReference type="ARBA" id="ARBA00022475"/>
    </source>
</evidence>
<dbReference type="GO" id="GO:0007165">
    <property type="term" value="P:signal transduction"/>
    <property type="evidence" value="ECO:0007669"/>
    <property type="project" value="UniProtKB-KW"/>
</dbReference>
<evidence type="ECO:0000259" key="9">
    <source>
        <dbReference type="PROSITE" id="PS50111"/>
    </source>
</evidence>
<feature type="compositionally biased region" description="Low complexity" evidence="7">
    <location>
        <begin position="528"/>
        <end position="545"/>
    </location>
</feature>
<evidence type="ECO:0000259" key="10">
    <source>
        <dbReference type="PROSITE" id="PS50885"/>
    </source>
</evidence>
<sequence>MAKLNLRNVKVGWKYGIAFISTFILFGISTFIVTTQIQNIGEQIKRVEAEGDKVQQIAEVGSLSRDKFIRFALYAYEGKPQYLEEYEGRNGYFITLVDTLRESMEGMATEEEIAMVDQIKTLDAEITNLIYKIEKAVNLNDSNAALNYFKEGYGLLEQSNEHVMLLMPQIKEKQADVIKEAMRSKDVASGILLTAMGLSIIIGGVLVFLISRMVSNHLNRVVDISRQVADGNLDVSLIEYDGNDEVGKLAQATNMMVTNLRAIISQTAEVSETVNSRSEELTQAANEVKKGTEQVAITMQELTLGAESQANSAMSLTSSMESFLTKIEEANENGVVVSKSSTEVLDVTKNGGQLMEKSVHQMAVIDQIVKDAVQKVKGLDTQTQEISKLVAVINTIAEQTNLLALNAAIEAARAGEHGKGFAVVADEVRKLAEQVSESISDITNIVSNIQLESTAVAESLQIGYHEVEKGTNQIQTTGESFTVIYQSIKQMSQNIETITSNLTGMTVQSRKMNDVIEGIAAVSEESVAGVEETAASTEQTSSSMEEVARSSEELSKLAETLNTQVRKFKL</sequence>
<accession>A0A0A3I4E4</accession>
<dbReference type="Proteomes" id="UP000030408">
    <property type="component" value="Unassembled WGS sequence"/>
</dbReference>